<feature type="region of interest" description="Disordered" evidence="2">
    <location>
        <begin position="2447"/>
        <end position="2467"/>
    </location>
</feature>
<dbReference type="InterPro" id="IPR044048">
    <property type="entry name" value="Big_12"/>
</dbReference>
<dbReference type="InterPro" id="IPR011801">
    <property type="entry name" value="Swm_rep_I_cyn"/>
</dbReference>
<dbReference type="Pfam" id="PF13753">
    <property type="entry name" value="SWM_repeat"/>
    <property type="match status" value="24"/>
</dbReference>
<feature type="region of interest" description="Disordered" evidence="2">
    <location>
        <begin position="3296"/>
        <end position="3316"/>
    </location>
</feature>
<evidence type="ECO:0000259" key="3">
    <source>
        <dbReference type="Pfam" id="PF19078"/>
    </source>
</evidence>
<dbReference type="NCBIfam" id="NF041766">
    <property type="entry name" value="choice_anch_U"/>
    <property type="match status" value="1"/>
</dbReference>
<feature type="domain" description="Bacterial Ig-like" evidence="3">
    <location>
        <begin position="370"/>
        <end position="458"/>
    </location>
</feature>
<feature type="domain" description="Bacterial Ig-like" evidence="3">
    <location>
        <begin position="4007"/>
        <end position="4107"/>
    </location>
</feature>
<feature type="domain" description="Bacterial Ig-like" evidence="3">
    <location>
        <begin position="3661"/>
        <end position="3775"/>
    </location>
</feature>
<feature type="region of interest" description="Disordered" evidence="2">
    <location>
        <begin position="3173"/>
        <end position="3193"/>
    </location>
</feature>
<feature type="domain" description="Bacterial Ig-like" evidence="3">
    <location>
        <begin position="3782"/>
        <end position="3877"/>
    </location>
</feature>
<proteinExistence type="predicted"/>
<feature type="domain" description="Bacterial Ig-like" evidence="3">
    <location>
        <begin position="472"/>
        <end position="572"/>
    </location>
</feature>
<feature type="compositionally biased region" description="Low complexity" evidence="2">
    <location>
        <begin position="3049"/>
        <end position="3060"/>
    </location>
</feature>
<dbReference type="RefSeq" id="WP_265281225.1">
    <property type="nucleotide sequence ID" value="NZ_QZCW01000001.1"/>
</dbReference>
<dbReference type="InterPro" id="IPR028059">
    <property type="entry name" value="SWM_rpt"/>
</dbReference>
<dbReference type="InterPro" id="IPR014755">
    <property type="entry name" value="Cu-Rt/internalin_Ig-like"/>
</dbReference>
<feature type="domain" description="Bacterial Ig-like" evidence="3">
    <location>
        <begin position="856"/>
        <end position="957"/>
    </location>
</feature>
<comment type="caution">
    <text evidence="4">The sequence shown here is derived from an EMBL/GenBank/DDBJ whole genome shotgun (WGS) entry which is preliminary data.</text>
</comment>
<sequence length="4574" mass="465325">MTHWYYDQNPNKLVDITIADSTLTADETTTVTLYFDRYVQGSRPGWFGAVRIVPIGVLEVPAGTQLSGPWSLNMNRAWAFTLTPPADTAQTRQILSLKSLDGVTDGLRKTVAAADFRIEYTVNTQRPTLAGATVDRFQLVLSYTDAGSLDATNKAGVDAFTVHGASGSTIAVSSVHVDATAKTVTLFLARAVRNGELVSVSYTDPTSGNDSKAIQNAVGNDAASFSNQAVVNNTPTDSLRPRLSVTGHTIDDDQLGMGQTAYLKIKFNEAVKGFDASDVILAPGSGSVGYVVAWEPAADGSSDIWEVVLHAPGGAATSTNNPISVNLAGVSTRDGSATGRGTMATGLHYSVDTTRPTLLGTRISYGAGETDTILKRGETALVSFTFSEPVTDFGLNDVMLVNGLRDGVLSYFTSTGDGSVWTATLSAPSPGVTSSNNTFRVIMRGVNDRAGNAGEGVVATGVSYDLDTIVGRPSLRITLANTELRVGESTTVTFRFNEAVTGFDANAVVLTNASGTLSDLAVGADGKTWSATFTPTASTQDASNTIRVNLSGVSNGAGLTGAGSVSSANYTVDTWSPDTEAPVLGGAMVNGNQLVLSYAEAGRLDAAALAGNAGYAVSSTTGTAITVSSAVVDTLAKTVTLTLSRAVTPAETVKVSYTKPESGAVVQDAAGNDAVSFSEQAVMNNSPPAEGGPRLPTLAASNPTTIDDDDPSLGARTTATIRFAEASAADEAGSRLPTLAATNPITIDNDNLSIGASTTVTIRFAEAIAADSFSTSDLSVGGYAKLSSLHSSDGGTTWTVTLTAPTERDIYAHFPSNIDKYNSTGNQIRVNLAGVSTPEGNAGVGQAVSTVTYDIDAMAPSVIITLGDDALTAGETTTVIFSFNEPITGFDADDLDLTQANGTLGPLTALAGDRTWTATFTPTANVHTTGNKIIVKLDGVADFAGNRLSANILSGNYSIDTRPGSTNQTSDLSAGVTLTDGRLMTGEKASLIIAFNKPVNNFTLDDVDGTRANGTLSDLTRSADGRTWTATFTPTAGVIDETNTIRVNLAGVSDAAGTAATGSATSGNFIVSTALPAATITLTDTAFTTGETATITFTFNQPVLGFTLDDVDLTQANGTLSAPAYTPGTDSKTWTATFTPNTNVNAASNTIRVNLTGVANMAGRSGTDAAISENYTVDTRPPDTTAPVFSSAAVTGNQLVISYTETNTLDAAALAGNAGYVVRSTTNTGLNWIYSVSSAVVHATNKTVTLTLSRAVTPTETVNVSYTKPATGAVVQDATGNDAANFSNLEVTNIPPAPADTTPPVLSSAVVNGNQLVLTYVEATGLDGAALVGNAGFTVHSAAGRAMTVTGAVVNRVDKSVTLMLSRTVVRGETVSASYVKPGAGNVVQDAAGNDAVNFSHWAVTNNTPEAAADTTPPVFSSATVRSNQLVIDYTEQSDLDDAALARNAGFSVKGYNNKSSVIWIISIGSAVVNATAKTVTLTLLERIAHDDRVTVSYFKPWSGNGVQDAKGNKAANFEAMAVTNNAPAGADTTAPVLDSATVNGNQLLLTYTEAENLSGWPLAGNAGFTVRSAGGTAITVTGAVMDATRNTVTLTLSRAVAYGETVSVSYVKPGVSNVVQDAAGNDTADFSNRAVTNVMPAADTTPPVFSGAAINGDQLVLTYMEANSLDAAALAGNAGHTVNTAAGTTAITVSRAVVNAMAKTVTLILSRAVASAETVLVSYTKPATGAVVQDAAGNDAANFRNLEVTNTPPTPTDTTPPVLNSATVNGDQLVLTYIEASSLDGVALAGNAGFTVRSAAGRAMTVTGAMVNGADRTVTLTLSRTVVRGETVSVSYVKPGISNVVQDAAGNDAVNFSHWAVTNDTPEAAADTTPPVFRSATVRSNQLVIHYTEQSDLDDAALARNAGFSVKGYNNKNSVVWIISVGSAVVNATAKTVTLTLLERIAQDDRVTVSYFKPWSGNVVQDAKGNKAANFEAMAVTNNSPAGADTTAPVLSSATVNGNQLLLTYTEAENLSARPLAGNAGFTVSSAGGTAITVTGAVVDATRNTVTLTLSRAVTSSETVTLSHTMAGVEDAAGNDTANFSNRDVTNVTPAADTTPPVFSHAMANDDQLVISYTEQNSLAEGALSGAGGFAVNLLNSSGVATERLHITSAVVNAMAKTVTLTFEDRTVGHGESVSVSYTKPESGNVVQDAAGNHAANFEKMAATNYTLAPADTTPPVISSAVLNVNQLVLTYTEANSLDAAALADNAGFTLNTAAGTRAIIVSRAVVNATAKTVTLTLSRTVASAETVTVSYTKPESGAVVQDVAGNDAANFSNRAMSNDTPAPPDTTPPQLIITGDHRPKVTGDQLVLSFSDTGNLDADRAHTPASGAFTVLVNGVANAVTHVSVEAGAKTVTLTLSTAISHGQSVTVAYADPTTGNDANAIQDAAGNDATSFAATEVANNTPAPADTTPPQLITSGDTTRPKVNGDQLVLSFSDTGNLDADRAHTPASGAFTVLVNGVANAVTHVSVEAGAKTVTLTLSTAVSHGQSVTVAYADPTTGNDANAIQDAAGNDAASFAATEVSNNTPDTTPPQLIITGDTTRPKVSGDQLVLSFSDTGNLDADRAHTPASGAFTVLVNGVANAVTHVTVEPQAKTVTLTLSTAVSHGQSVTVAYADPTTGNDANAIQDAAGNDAASFAATAVSNNTPDTTPPQLIITGDTTRPKVSGHQLVLSFSDTGNLDADRAHTPASGAFTVLVNGVANAVTHVTVEPQAKTVTLTLSTAVSHGQSVTVAYADPTTGNDANAIQDAAGNDAASFAATAVSNNTPDTTPPQLIITGDTTRPKVSGDQLVLSFSDTGNLDADRAHTPASGAFTVLVNGVANAVTHVSVEAQAKTVTLTLSTAVSHGQSVTVAYADPTTGNDANAIQDAAGNDAASFAATAVSNNTPDTTPPQLIITGDTTRPQVNGDQLVLRFSDTGNLDADRAHTPANGAFTVLVNGVANAVTHVTVEAQTKTVTLTLSTAVSHGQSVTVAYADPTTGNDANAIQDAAGNDAASFAATEVTNNTPAPADTTPPQLITSGDTTRPKVTGDQLVLSFSDTSNLDADASHTPASGAFTVLVNGVANAVTHVSVEAQAKTVTLTLSTAVSHGQSVTVAYADPTTGNDANAIQDAAGNDAASFAATEVANNTPAPADTTPPQLITSGDTTRPKVNGDQLVLSFDDTSNLDADASHTPASGAFTVLVNGVANAVTHVSVEAQAKTVTLTLSTAVSHGQSVTVAYADPTTGNDANAIQDAAGNDAASFAATEVANNTPAPADTTPPQLITSGDTTRPKVNGDQLVLSFDDTSNLDANLDHTPASGAFTVLVNGVANAVTHVTVEPQAKTVTLTLSTAISHGQSVTVAYADPTTGNDANAIQDAAGNDAASFAATEVANNTPAPADTTPPQLIITGDHRPKVNGDQLVLSFNDTSNLDANLDHTPASGAFTVLVNGVANAVTHVTVEPQAKTVTLTLSTAVSHGQSVTVAYADPTTGNDTNAIQDAAGNDAASFAVTAVSNNTPAPADTTPPEFHSATVNGDQLVLTYTEANTLDGAALAGNAGFTVNTTAGTAAITVSSAVVNATAKTVTLTLSRAVARTETLTVSYTKPESGAVVQDAAGNDAANFSDRAVTHSTSAPPDTQPPTLAATDPITIGDDKLHLGESTTVTIRFSEDIDANSFSIADLSVGAGAQLTNLRSTGGGTTTWEVTLTAPGGIGHIADLTPVSSSTGNKIRVNLAQITDLAGNAGVGTAVSTVSYDIDAVPPRMTITLADDSLTSGETTVVSFSFTEAVRGFDASKIDLSNANGTLGPLTASTEGRTWTATFTPTENVNDVRSNTIGVNMSGVRDLAGNAATTSPITSAHYTVNTRSADGVAVPTATITLADTRLRAGETTTVTFRFSETVSGFGSEDIVLTDANGTLGELSAGADGRTWSATFTPTATVEDADNSIGVNMTGVRGAATGKAGVGLTHSVNYSIDTKPPTLAATQPITLRDDQLHLGESTSVTIRFSEDIDPDSFSTADLSVEGGARLSNLRSIGDGTTLWEVTLTAPESPSASSTTGNKISVNMAGITDRAGNAGVGTADSTVRYDIDTERPHVSITLADSSLTSGETTTVSFRFNEAVSGFDARKIDLSNANGTLGPLTAGADGKTWTATFTPRANVDDASNTIGVNMSGVRDQAGNSTTGTITSANYTVDTRPDTTAPALIITGDSRPQVTGNQLVLSFSDTGTLDASRKPESGAFTVLVNGVANAVTNVSVEAQAKTVTLTLNTAVTSDQTVTVAYADPTTGNDANAIQDTAGNDAASFAATAVTNNTPAPAAPPPVGPVPAPPPPSGGSSGGSSAPAPGPYREPDTDGDSVPDAQENQAIGPTGAALGDGNGDSVQDRTQAAVASYSATTSSNSRTSVTLVADSQDGKVNADSTVRITSLVQKATPTPMPQALETPIALTSFKATLDATGSSETFSLYVDPKIGANGYWAQDSTGIWVNLASSPYGGKMASDGGRLRLDFAIQDGGPFDADGQANGAVTASGAAAQMPLSITGQASDVPREGFWF</sequence>
<evidence type="ECO:0000313" key="4">
    <source>
        <dbReference type="EMBL" id="MCW5320483.1"/>
    </source>
</evidence>
<feature type="domain" description="Bacterial Ig-like" evidence="3">
    <location>
        <begin position="972"/>
        <end position="1069"/>
    </location>
</feature>
<organism evidence="4 5">
    <name type="scientific">Verminephrobacter aporrectodeae subsp. tuberculatae</name>
    <dbReference type="NCBI Taxonomy" id="1110392"/>
    <lineage>
        <taxon>Bacteria</taxon>
        <taxon>Pseudomonadati</taxon>
        <taxon>Pseudomonadota</taxon>
        <taxon>Betaproteobacteria</taxon>
        <taxon>Burkholderiales</taxon>
        <taxon>Comamonadaceae</taxon>
        <taxon>Verminephrobacter</taxon>
    </lineage>
</organism>
<evidence type="ECO:0000256" key="1">
    <source>
        <dbReference type="ARBA" id="ARBA00022729"/>
    </source>
</evidence>
<feature type="compositionally biased region" description="Low complexity" evidence="2">
    <location>
        <begin position="2447"/>
        <end position="2457"/>
    </location>
</feature>
<reference evidence="5" key="1">
    <citation type="submission" date="2023-07" db="EMBL/GenBank/DDBJ databases">
        <title>Verminephrobacter genomes.</title>
        <authorList>
            <person name="Lund M.B."/>
        </authorList>
    </citation>
    <scope>NUCLEOTIDE SEQUENCE [LARGE SCALE GENOMIC DNA]</scope>
    <source>
        <strain evidence="5">AtM5-05</strain>
    </source>
</reference>
<protein>
    <recommendedName>
        <fullName evidence="3">Bacterial Ig-like domain-containing protein</fullName>
    </recommendedName>
</protein>
<accession>A0ABT3KQ82</accession>
<gene>
    <name evidence="4" type="ORF">D5039_04590</name>
</gene>
<feature type="region of interest" description="Disordered" evidence="2">
    <location>
        <begin position="2319"/>
        <end position="2343"/>
    </location>
</feature>
<dbReference type="InterPro" id="IPR053784">
    <property type="entry name" value="Choice_anch_U_dom"/>
</dbReference>
<evidence type="ECO:0000313" key="5">
    <source>
        <dbReference type="Proteomes" id="UP001208935"/>
    </source>
</evidence>
<feature type="domain" description="Bacterial Ig-like" evidence="3">
    <location>
        <begin position="742"/>
        <end position="849"/>
    </location>
</feature>
<dbReference type="Pfam" id="PF19078">
    <property type="entry name" value="Big_12"/>
    <property type="match status" value="11"/>
</dbReference>
<feature type="compositionally biased region" description="Low complexity" evidence="2">
    <location>
        <begin position="3296"/>
        <end position="3306"/>
    </location>
</feature>
<feature type="region of interest" description="Disordered" evidence="2">
    <location>
        <begin position="4334"/>
        <end position="4425"/>
    </location>
</feature>
<dbReference type="NCBIfam" id="TIGR02059">
    <property type="entry name" value="swm_rep_I"/>
    <property type="match status" value="23"/>
</dbReference>
<feature type="compositionally biased region" description="Low complexity" evidence="2">
    <location>
        <begin position="3173"/>
        <end position="3183"/>
    </location>
</feature>
<keyword evidence="1" id="KW-0732">Signal</keyword>
<evidence type="ECO:0000256" key="2">
    <source>
        <dbReference type="SAM" id="MobiDB-lite"/>
    </source>
</evidence>
<feature type="domain" description="Bacterial Ig-like" evidence="3">
    <location>
        <begin position="1073"/>
        <end position="1177"/>
    </location>
</feature>
<dbReference type="EMBL" id="QZCW01000001">
    <property type="protein sequence ID" value="MCW5320483.1"/>
    <property type="molecule type" value="Genomic_DNA"/>
</dbReference>
<feature type="compositionally biased region" description="Pro residues" evidence="2">
    <location>
        <begin position="4339"/>
        <end position="4355"/>
    </location>
</feature>
<keyword evidence="5" id="KW-1185">Reference proteome</keyword>
<feature type="domain" description="Bacterial Ig-like" evidence="3">
    <location>
        <begin position="4113"/>
        <end position="4216"/>
    </location>
</feature>
<dbReference type="Gene3D" id="2.60.40.1220">
    <property type="match status" value="11"/>
</dbReference>
<feature type="region of interest" description="Disordered" evidence="2">
    <location>
        <begin position="3652"/>
        <end position="3673"/>
    </location>
</feature>
<dbReference type="Proteomes" id="UP001208935">
    <property type="component" value="Unassembled WGS sequence"/>
</dbReference>
<feature type="region of interest" description="Disordered" evidence="2">
    <location>
        <begin position="3049"/>
        <end position="3070"/>
    </location>
</feature>
<feature type="domain" description="Bacterial Ig-like" evidence="3">
    <location>
        <begin position="3896"/>
        <end position="3998"/>
    </location>
</feature>
<feature type="compositionally biased region" description="Low complexity" evidence="2">
    <location>
        <begin position="4410"/>
        <end position="4425"/>
    </location>
</feature>
<name>A0ABT3KQ82_9BURK</name>